<dbReference type="HOGENOM" id="CLU_1793006_0_0_10"/>
<dbReference type="AlphaFoldDB" id="F0RDM7"/>
<sequence length="144" mass="16667">MKKIFPIILIVLAGIYIYKLEKLNSELMEMTKELTFEKFDNSIHPSNSYIYQNGNQKIEMKISNGKDYLIYDKPTETEFLITNIEPNDITIYGAGIRIIRNSNGILKTEITAPNNYNESDNLSVKISIEKKEKIEFNIPLKNVE</sequence>
<dbReference type="RefSeq" id="WP_013620523.1">
    <property type="nucleotide sequence ID" value="NC_015167.1"/>
</dbReference>
<name>F0RDM7_CELLC</name>
<dbReference type="EMBL" id="CP002534">
    <property type="protein sequence ID" value="ADY28775.1"/>
    <property type="molecule type" value="Genomic_DNA"/>
</dbReference>
<keyword evidence="2" id="KW-1185">Reference proteome</keyword>
<dbReference type="OrthoDB" id="1443943at2"/>
<dbReference type="eggNOG" id="ENOG502ZY3Q">
    <property type="taxonomic scope" value="Bacteria"/>
</dbReference>
<protein>
    <submittedName>
        <fullName evidence="1">Uncharacterized protein</fullName>
    </submittedName>
</protein>
<dbReference type="Proteomes" id="UP000007487">
    <property type="component" value="Chromosome"/>
</dbReference>
<evidence type="ECO:0000313" key="1">
    <source>
        <dbReference type="EMBL" id="ADY28775.1"/>
    </source>
</evidence>
<evidence type="ECO:0000313" key="2">
    <source>
        <dbReference type="Proteomes" id="UP000007487"/>
    </source>
</evidence>
<accession>F0RDM7</accession>
<dbReference type="KEGG" id="cly:Celly_0944"/>
<organism evidence="1 2">
    <name type="scientific">Cellulophaga lytica (strain ATCC 23178 / DSM 7489 / JCM 8516 / NBRC 14961 / NCIMB 1423 / VKM B-1433 / Cy l20)</name>
    <dbReference type="NCBI Taxonomy" id="867900"/>
    <lineage>
        <taxon>Bacteria</taxon>
        <taxon>Pseudomonadati</taxon>
        <taxon>Bacteroidota</taxon>
        <taxon>Flavobacteriia</taxon>
        <taxon>Flavobacteriales</taxon>
        <taxon>Flavobacteriaceae</taxon>
        <taxon>Cellulophaga</taxon>
    </lineage>
</organism>
<gene>
    <name evidence="1" type="ordered locus">Celly_0944</name>
</gene>
<dbReference type="STRING" id="867900.Celly_0944"/>
<proteinExistence type="predicted"/>
<reference evidence="1 2" key="1">
    <citation type="journal article" date="2011" name="Stand. Genomic Sci.">
        <title>Complete genome sequence of Cellulophaga lytica type strain (LIM- 21).</title>
        <authorList>
            <person name="Pati A."/>
            <person name="Abt B."/>
            <person name="Teshima H."/>
            <person name="Nolan M."/>
            <person name="Lapidus A."/>
            <person name="Lucas S."/>
            <person name="Hammon N."/>
            <person name="Deshpande S."/>
            <person name="Cheng J.F."/>
            <person name="Tapia R."/>
            <person name="Han C."/>
            <person name="Goodwin L."/>
            <person name="Pitluck S."/>
            <person name="Liolios K."/>
            <person name="Pagani I."/>
            <person name="Mavromatis K."/>
            <person name="Ovchinikova G."/>
            <person name="Chen A."/>
            <person name="Palaniappan K."/>
            <person name="Land M."/>
            <person name="Hauser L."/>
            <person name="Jeffries C.D."/>
            <person name="Detter J.C."/>
            <person name="Brambilla E.M."/>
            <person name="Kannan K.P."/>
            <person name="Rohde M."/>
            <person name="Spring S."/>
            <person name="Goker M."/>
            <person name="Woyke T."/>
            <person name="Bristow J."/>
            <person name="Eisen J.A."/>
            <person name="Markowitz V."/>
            <person name="Hugenholtz P."/>
            <person name="Kyrpides N.C."/>
            <person name="Klenk H.P."/>
            <person name="Ivanova N."/>
        </authorList>
    </citation>
    <scope>NUCLEOTIDE SEQUENCE [LARGE SCALE GENOMIC DNA]</scope>
    <source>
        <strain evidence="2">ATCC 23178 / DSM 7489 / JCM 8516 / NBRC 14961 / NCIMB 1423 / VKM B-1433 / Cy l20</strain>
    </source>
</reference>